<gene>
    <name evidence="2" type="ORF">HNR71_004617</name>
    <name evidence="3" type="ORF">HPO96_13065</name>
</gene>
<accession>A0A7Y4KYU2</accession>
<evidence type="ECO:0000313" key="3">
    <source>
        <dbReference type="EMBL" id="NOL41175.1"/>
    </source>
</evidence>
<dbReference type="AlphaFoldDB" id="A0A7Y4KYU2"/>
<dbReference type="Proteomes" id="UP000534306">
    <property type="component" value="Unassembled WGS sequence"/>
</dbReference>
<proteinExistence type="predicted"/>
<dbReference type="Proteomes" id="UP000553957">
    <property type="component" value="Unassembled WGS sequence"/>
</dbReference>
<keyword evidence="1" id="KW-0812">Transmembrane</keyword>
<dbReference type="RefSeq" id="WP_171673612.1">
    <property type="nucleotide sequence ID" value="NZ_BAAAGT010000013.1"/>
</dbReference>
<dbReference type="EMBL" id="JACHKF010000001">
    <property type="protein sequence ID" value="MBB6568980.1"/>
    <property type="molecule type" value="Genomic_DNA"/>
</dbReference>
<comment type="caution">
    <text evidence="3">The sequence shown here is derived from an EMBL/GenBank/DDBJ whole genome shotgun (WGS) entry which is preliminary data.</text>
</comment>
<reference evidence="3 4" key="1">
    <citation type="submission" date="2020-05" db="EMBL/GenBank/DDBJ databases">
        <title>Genome sequence of Kribbella sandramycini ATCC 39419.</title>
        <authorList>
            <person name="Maclea K.S."/>
            <person name="Fair J.L."/>
        </authorList>
    </citation>
    <scope>NUCLEOTIDE SEQUENCE [LARGE SCALE GENOMIC DNA]</scope>
    <source>
        <strain evidence="3 4">ATCC 39419</strain>
    </source>
</reference>
<name>A0A7Y4KYU2_9ACTN</name>
<feature type="transmembrane region" description="Helical" evidence="1">
    <location>
        <begin position="42"/>
        <end position="63"/>
    </location>
</feature>
<organism evidence="3 4">
    <name type="scientific">Kribbella sandramycini</name>
    <dbReference type="NCBI Taxonomy" id="60450"/>
    <lineage>
        <taxon>Bacteria</taxon>
        <taxon>Bacillati</taxon>
        <taxon>Actinomycetota</taxon>
        <taxon>Actinomycetes</taxon>
        <taxon>Propionibacteriales</taxon>
        <taxon>Kribbellaceae</taxon>
        <taxon>Kribbella</taxon>
    </lineage>
</organism>
<evidence type="ECO:0000313" key="4">
    <source>
        <dbReference type="Proteomes" id="UP000534306"/>
    </source>
</evidence>
<sequence length="238" mass="25419">MTDDLGTKFAVLTEDRPEPIDPAAVVRTGITKRRRRRRATGLLATAAGTALAVAAVPVVSSLLRPEPITPAANGSFVTTAATPSPVAKPVPGLKGAYYVAQGKVNGQPWHVIVYPGGCLSSWDLLTRPQRPPRTEQEIQWREQHARALGTGCEKLHGLQGIQSGPNGKDTEILAGKVPLEARTVRVIAARTYTVDAISTPASSTARYYAVAFPKFDPGKTRIEVLDADGRIILKRPGS</sequence>
<keyword evidence="1" id="KW-0472">Membrane</keyword>
<reference evidence="2 5" key="2">
    <citation type="submission" date="2020-08" db="EMBL/GenBank/DDBJ databases">
        <title>Sequencing the genomes of 1000 actinobacteria strains.</title>
        <authorList>
            <person name="Klenk H.-P."/>
        </authorList>
    </citation>
    <scope>NUCLEOTIDE SEQUENCE [LARGE SCALE GENOMIC DNA]</scope>
    <source>
        <strain evidence="2 5">DSM 15626</strain>
    </source>
</reference>
<evidence type="ECO:0000256" key="1">
    <source>
        <dbReference type="SAM" id="Phobius"/>
    </source>
</evidence>
<evidence type="ECO:0000313" key="5">
    <source>
        <dbReference type="Proteomes" id="UP000553957"/>
    </source>
</evidence>
<dbReference type="EMBL" id="JABJRC010000002">
    <property type="protein sequence ID" value="NOL41175.1"/>
    <property type="molecule type" value="Genomic_DNA"/>
</dbReference>
<keyword evidence="4" id="KW-1185">Reference proteome</keyword>
<evidence type="ECO:0000313" key="2">
    <source>
        <dbReference type="EMBL" id="MBB6568980.1"/>
    </source>
</evidence>
<protein>
    <submittedName>
        <fullName evidence="3">Uncharacterized protein</fullName>
    </submittedName>
</protein>
<keyword evidence="1" id="KW-1133">Transmembrane helix</keyword>